<keyword evidence="6 11" id="KW-0418">Kinase</keyword>
<dbReference type="EMBL" id="AUZY01011541">
    <property type="protein sequence ID" value="EQD34292.1"/>
    <property type="molecule type" value="Genomic_DNA"/>
</dbReference>
<keyword evidence="8" id="KW-0665">Pyrimidine biosynthesis</keyword>
<comment type="caution">
    <text evidence="11">The sequence shown here is derived from an EMBL/GenBank/DDBJ whole genome shotgun (WGS) entry which is preliminary data.</text>
</comment>
<organism evidence="11">
    <name type="scientific">mine drainage metagenome</name>
    <dbReference type="NCBI Taxonomy" id="410659"/>
    <lineage>
        <taxon>unclassified sequences</taxon>
        <taxon>metagenomes</taxon>
        <taxon>ecological metagenomes</taxon>
    </lineage>
</organism>
<evidence type="ECO:0000256" key="3">
    <source>
        <dbReference type="ARBA" id="ARBA00012899"/>
    </source>
</evidence>
<evidence type="ECO:0000259" key="10">
    <source>
        <dbReference type="Pfam" id="PF00696"/>
    </source>
</evidence>
<gene>
    <name evidence="11" type="ORF">B1B_17287</name>
</gene>
<keyword evidence="7" id="KW-0067">ATP-binding</keyword>
<proteinExistence type="inferred from homology"/>
<evidence type="ECO:0000256" key="2">
    <source>
        <dbReference type="ARBA" id="ARBA00007614"/>
    </source>
</evidence>
<keyword evidence="5" id="KW-0547">Nucleotide-binding</keyword>
<feature type="domain" description="Aspartate/glutamate/uridylate kinase" evidence="10">
    <location>
        <begin position="7"/>
        <end position="130"/>
    </location>
</feature>
<reference evidence="11" key="2">
    <citation type="journal article" date="2014" name="ISME J.">
        <title>Microbial stratification in low pH oxic and suboxic macroscopic growths along an acid mine drainage.</title>
        <authorList>
            <person name="Mendez-Garcia C."/>
            <person name="Mesa V."/>
            <person name="Sprenger R.R."/>
            <person name="Richter M."/>
            <person name="Diez M.S."/>
            <person name="Solano J."/>
            <person name="Bargiela R."/>
            <person name="Golyshina O.V."/>
            <person name="Manteca A."/>
            <person name="Ramos J.L."/>
            <person name="Gallego J.R."/>
            <person name="Llorente I."/>
            <person name="Martins Dos Santos V.A."/>
            <person name="Jensen O.N."/>
            <person name="Pelaez A.I."/>
            <person name="Sanchez J."/>
            <person name="Ferrer M."/>
        </authorList>
    </citation>
    <scope>NUCLEOTIDE SEQUENCE</scope>
</reference>
<comment type="similarity">
    <text evidence="2">Belongs to the UMP kinase family.</text>
</comment>
<evidence type="ECO:0000256" key="9">
    <source>
        <dbReference type="ARBA" id="ARBA00032092"/>
    </source>
</evidence>
<dbReference type="GO" id="GO:0005524">
    <property type="term" value="F:ATP binding"/>
    <property type="evidence" value="ECO:0007669"/>
    <property type="project" value="UniProtKB-KW"/>
</dbReference>
<evidence type="ECO:0000313" key="11">
    <source>
        <dbReference type="EMBL" id="EQD34292.1"/>
    </source>
</evidence>
<evidence type="ECO:0000256" key="1">
    <source>
        <dbReference type="ARBA" id="ARBA00004791"/>
    </source>
</evidence>
<evidence type="ECO:0000256" key="4">
    <source>
        <dbReference type="ARBA" id="ARBA00022679"/>
    </source>
</evidence>
<dbReference type="AlphaFoldDB" id="T0YR52"/>
<dbReference type="GO" id="GO:0006225">
    <property type="term" value="P:UDP biosynthetic process"/>
    <property type="evidence" value="ECO:0007669"/>
    <property type="project" value="TreeGrafter"/>
</dbReference>
<evidence type="ECO:0000256" key="5">
    <source>
        <dbReference type="ARBA" id="ARBA00022741"/>
    </source>
</evidence>
<sequence>MALKYRRILLKLSGEALMGRSDFGIDPEVLNFWAHEIATARAAGVELGVVVGGGNFFRGAGLAATGMDRVTADQMGMLATVMNCLALQDALERGGLKVRVMSAIRVNQICEDYIRRRAIRHLEKGVFSFLLPGQGTPFLPRIPPRHSGPLKSVPKCSLRRLRWMAFIPVIRKAMHVRRVMRTFHLMNC</sequence>
<name>T0YR52_9ZZZZ</name>
<accession>T0YR52</accession>
<keyword evidence="4" id="KW-0808">Transferase</keyword>
<dbReference type="SUPFAM" id="SSF53633">
    <property type="entry name" value="Carbamate kinase-like"/>
    <property type="match status" value="1"/>
</dbReference>
<comment type="pathway">
    <text evidence="1">Pyrimidine metabolism; CTP biosynthesis via de novo pathway; UDP from UMP (UMPK route): step 1/1.</text>
</comment>
<dbReference type="Gene3D" id="3.40.1160.10">
    <property type="entry name" value="Acetylglutamate kinase-like"/>
    <property type="match status" value="1"/>
</dbReference>
<protein>
    <recommendedName>
        <fullName evidence="3">UMP kinase</fullName>
        <ecNumber evidence="3">2.7.4.22</ecNumber>
    </recommendedName>
    <alternativeName>
        <fullName evidence="9">Uridine monophosphate kinase</fullName>
    </alternativeName>
</protein>
<dbReference type="InterPro" id="IPR001048">
    <property type="entry name" value="Asp/Glu/Uridylate_kinase"/>
</dbReference>
<dbReference type="EC" id="2.7.4.22" evidence="3"/>
<dbReference type="Pfam" id="PF00696">
    <property type="entry name" value="AA_kinase"/>
    <property type="match status" value="1"/>
</dbReference>
<evidence type="ECO:0000256" key="7">
    <source>
        <dbReference type="ARBA" id="ARBA00022840"/>
    </source>
</evidence>
<dbReference type="GO" id="GO:0033862">
    <property type="term" value="F:UMP kinase activity"/>
    <property type="evidence" value="ECO:0007669"/>
    <property type="project" value="UniProtKB-EC"/>
</dbReference>
<dbReference type="GO" id="GO:0005829">
    <property type="term" value="C:cytosol"/>
    <property type="evidence" value="ECO:0007669"/>
    <property type="project" value="TreeGrafter"/>
</dbReference>
<evidence type="ECO:0000256" key="6">
    <source>
        <dbReference type="ARBA" id="ARBA00022777"/>
    </source>
</evidence>
<dbReference type="InterPro" id="IPR036393">
    <property type="entry name" value="AceGlu_kinase-like_sf"/>
</dbReference>
<dbReference type="PANTHER" id="PTHR42833:SF4">
    <property type="entry name" value="URIDYLATE KINASE PUMPKIN, CHLOROPLASTIC"/>
    <property type="match status" value="1"/>
</dbReference>
<evidence type="ECO:0000256" key="8">
    <source>
        <dbReference type="ARBA" id="ARBA00022975"/>
    </source>
</evidence>
<reference evidence="11" key="1">
    <citation type="submission" date="2013-08" db="EMBL/GenBank/DDBJ databases">
        <authorList>
            <person name="Mendez C."/>
            <person name="Richter M."/>
            <person name="Ferrer M."/>
            <person name="Sanchez J."/>
        </authorList>
    </citation>
    <scope>NUCLEOTIDE SEQUENCE</scope>
</reference>
<dbReference type="PANTHER" id="PTHR42833">
    <property type="entry name" value="URIDYLATE KINASE"/>
    <property type="match status" value="1"/>
</dbReference>